<comment type="caution">
    <text evidence="2">The sequence shown here is derived from an EMBL/GenBank/DDBJ whole genome shotgun (WGS) entry which is preliminary data.</text>
</comment>
<dbReference type="InterPro" id="IPR016208">
    <property type="entry name" value="Ald_Oxase/xanthine_DH-like"/>
</dbReference>
<dbReference type="SMART" id="SM01008">
    <property type="entry name" value="Ald_Xan_dh_C"/>
    <property type="match status" value="1"/>
</dbReference>
<dbReference type="InterPro" id="IPR036856">
    <property type="entry name" value="Ald_Oxase/Xan_DH_a/b_sf"/>
</dbReference>
<dbReference type="Proteomes" id="UP001500212">
    <property type="component" value="Unassembled WGS sequence"/>
</dbReference>
<evidence type="ECO:0000313" key="2">
    <source>
        <dbReference type="EMBL" id="GAA4601119.1"/>
    </source>
</evidence>
<name>A0ABP8TAX3_9ACTN</name>
<keyword evidence="3" id="KW-1185">Reference proteome</keyword>
<organism evidence="2 3">
    <name type="scientific">Actinoallomurus liliacearum</name>
    <dbReference type="NCBI Taxonomy" id="1080073"/>
    <lineage>
        <taxon>Bacteria</taxon>
        <taxon>Bacillati</taxon>
        <taxon>Actinomycetota</taxon>
        <taxon>Actinomycetes</taxon>
        <taxon>Streptosporangiales</taxon>
        <taxon>Thermomonosporaceae</taxon>
        <taxon>Actinoallomurus</taxon>
    </lineage>
</organism>
<dbReference type="Pfam" id="PF20256">
    <property type="entry name" value="MoCoBD_2"/>
    <property type="match status" value="1"/>
</dbReference>
<reference evidence="3" key="1">
    <citation type="journal article" date="2019" name="Int. J. Syst. Evol. Microbiol.">
        <title>The Global Catalogue of Microorganisms (GCM) 10K type strain sequencing project: providing services to taxonomists for standard genome sequencing and annotation.</title>
        <authorList>
            <consortium name="The Broad Institute Genomics Platform"/>
            <consortium name="The Broad Institute Genome Sequencing Center for Infectious Disease"/>
            <person name="Wu L."/>
            <person name="Ma J."/>
        </authorList>
    </citation>
    <scope>NUCLEOTIDE SEQUENCE [LARGE SCALE GENOMIC DNA]</scope>
    <source>
        <strain evidence="3">JCM 17938</strain>
    </source>
</reference>
<sequence>MSEGHAAVGAGTAQGDGHTVVGTAARRGDAAPKVTGGARYSADVRLPGMLHAKVLRSPHAHARVVSVDPTRARALNGVHAVLTRDDLGGLSPTYGYFVKDQPVVAIDRVRYVGDVVAAVAAVDERVALRALELIDVVYEPLPAVPDIDAALAADAPELFEEAPPGVVPPYGTGASGRLRPRRNVCYEFRYETGPEDAWAECDHVFEDTFVFSRMNHFHLEPFVTVADVRGEQIEIWTSTQNPFPLRKELARVLQIAENRIRVHVPYVGGGFGAKHNCKTEPIAILLSRMAGRPVRYCLTTEEGFLTLSQHSAVLTVRTGVLADGTFVARDSTVLLEAGAYSDGSPLVAEKAAYRMPGPYRWKRVESSCECVMTTTTPTGPFRGFGATQSTWASESQVDMIAHRLGMDPYDLRMKNLKGLGEPFVPGESGIDSDLAEGLDVVADALGYHARARTPNRGMGLAIGFKDGGGVNKPAQARVKVSTAGDVYVNCGTVEIGQGASTALCQVVAEVLGVPLRRVVYAPINTDVTPFDQGTNASSGMTVMGQAVLRAAEAVRAQVLEFAAGRLGCAPADLTLRDWAVRRGDEVTPLPGLIMAVFGGTGFEFSGSGFFKAPNSREAPLDAPCVFWEIGWAGAEVEVDPDTGKVTVLQLVASGDVGKAVNTLICRGQDEGAAVMGLGQALFEEMRFDDGALLNGEALDYRVPMAEDLPERFVSITQEQGHGPGPFGAKGAGEGAMVPVAAAIANAVHDATGARISALPLSPERVFDALQAR</sequence>
<dbReference type="InterPro" id="IPR008274">
    <property type="entry name" value="AldOxase/xan_DH_MoCoBD1"/>
</dbReference>
<dbReference type="PANTHER" id="PTHR11908">
    <property type="entry name" value="XANTHINE DEHYDROGENASE"/>
    <property type="match status" value="1"/>
</dbReference>
<dbReference type="Gene3D" id="3.90.1170.50">
    <property type="entry name" value="Aldehyde oxidase/xanthine dehydrogenase, a/b hammerhead"/>
    <property type="match status" value="1"/>
</dbReference>
<dbReference type="PANTHER" id="PTHR11908:SF157">
    <property type="entry name" value="XANTHINE DEHYDROGENASE SUBUNIT D-RELATED"/>
    <property type="match status" value="1"/>
</dbReference>
<proteinExistence type="predicted"/>
<dbReference type="InterPro" id="IPR037165">
    <property type="entry name" value="AldOxase/xan_DH_Mopterin-bd_sf"/>
</dbReference>
<gene>
    <name evidence="2" type="ORF">GCM10023195_02420</name>
</gene>
<accession>A0ABP8TAX3</accession>
<dbReference type="RefSeq" id="WP_345346710.1">
    <property type="nucleotide sequence ID" value="NZ_BAABHJ010000001.1"/>
</dbReference>
<dbReference type="SUPFAM" id="SSF56003">
    <property type="entry name" value="Molybdenum cofactor-binding domain"/>
    <property type="match status" value="1"/>
</dbReference>
<protein>
    <submittedName>
        <fullName evidence="2">Xanthine dehydrogenase family protein molybdopterin-binding subunit</fullName>
    </submittedName>
</protein>
<dbReference type="InterPro" id="IPR046867">
    <property type="entry name" value="AldOxase/xan_DH_MoCoBD2"/>
</dbReference>
<dbReference type="Gene3D" id="3.30.365.10">
    <property type="entry name" value="Aldehyde oxidase/xanthine dehydrogenase, molybdopterin binding domain"/>
    <property type="match status" value="4"/>
</dbReference>
<dbReference type="SUPFAM" id="SSF54665">
    <property type="entry name" value="CO dehydrogenase molybdoprotein N-domain-like"/>
    <property type="match status" value="1"/>
</dbReference>
<dbReference type="Pfam" id="PF02738">
    <property type="entry name" value="MoCoBD_1"/>
    <property type="match status" value="1"/>
</dbReference>
<dbReference type="EMBL" id="BAABHJ010000001">
    <property type="protein sequence ID" value="GAA4601119.1"/>
    <property type="molecule type" value="Genomic_DNA"/>
</dbReference>
<dbReference type="InterPro" id="IPR000674">
    <property type="entry name" value="Ald_Oxase/Xan_DH_a/b"/>
</dbReference>
<evidence type="ECO:0000313" key="3">
    <source>
        <dbReference type="Proteomes" id="UP001500212"/>
    </source>
</evidence>
<evidence type="ECO:0000259" key="1">
    <source>
        <dbReference type="SMART" id="SM01008"/>
    </source>
</evidence>
<dbReference type="Pfam" id="PF01315">
    <property type="entry name" value="Ald_Xan_dh_C"/>
    <property type="match status" value="1"/>
</dbReference>
<feature type="domain" description="Aldehyde oxidase/xanthine dehydrogenase a/b hammerhead" evidence="1">
    <location>
        <begin position="35"/>
        <end position="142"/>
    </location>
</feature>